<keyword evidence="9 12" id="KW-0030">Aminoacyl-tRNA synthetase</keyword>
<dbReference type="InterPro" id="IPR014729">
    <property type="entry name" value="Rossmann-like_a/b/a_fold"/>
</dbReference>
<dbReference type="InterPro" id="IPR033911">
    <property type="entry name" value="MetRS_core"/>
</dbReference>
<comment type="caution">
    <text evidence="15">The sequence shown here is derived from an EMBL/GenBank/DDBJ whole genome shotgun (WGS) entry which is preliminary data.</text>
</comment>
<feature type="domain" description="Methionyl-tRNA synthetase anticodon-binding" evidence="14">
    <location>
        <begin position="666"/>
        <end position="803"/>
    </location>
</feature>
<evidence type="ECO:0000313" key="16">
    <source>
        <dbReference type="Proteomes" id="UP001360560"/>
    </source>
</evidence>
<evidence type="ECO:0000256" key="3">
    <source>
        <dbReference type="ARBA" id="ARBA00012838"/>
    </source>
</evidence>
<keyword evidence="6 12" id="KW-0547">Nucleotide-binding</keyword>
<dbReference type="FunFam" id="2.20.28.20:FF:000001">
    <property type="entry name" value="Methionine--tRNA ligase"/>
    <property type="match status" value="1"/>
</dbReference>
<keyword evidence="5 12" id="KW-0436">Ligase</keyword>
<dbReference type="InterPro" id="IPR001412">
    <property type="entry name" value="aa-tRNA-synth_I_CS"/>
</dbReference>
<dbReference type="Gene3D" id="2.20.28.20">
    <property type="entry name" value="Methionyl-tRNA synthetase, Zn-domain"/>
    <property type="match status" value="1"/>
</dbReference>
<dbReference type="GO" id="GO:0005829">
    <property type="term" value="C:cytosol"/>
    <property type="evidence" value="ECO:0007669"/>
    <property type="project" value="TreeGrafter"/>
</dbReference>
<evidence type="ECO:0000256" key="7">
    <source>
        <dbReference type="ARBA" id="ARBA00022840"/>
    </source>
</evidence>
<keyword evidence="4" id="KW-0963">Cytoplasm</keyword>
<dbReference type="InterPro" id="IPR015413">
    <property type="entry name" value="Methionyl/Leucyl_tRNA_Synth"/>
</dbReference>
<dbReference type="GO" id="GO:0006431">
    <property type="term" value="P:methionyl-tRNA aminoacylation"/>
    <property type="evidence" value="ECO:0007669"/>
    <property type="project" value="InterPro"/>
</dbReference>
<dbReference type="EC" id="6.1.1.10" evidence="3"/>
<dbReference type="FunFam" id="1.10.730.10:FF:000037">
    <property type="entry name" value="Methionyl-tRNA synthetase"/>
    <property type="match status" value="1"/>
</dbReference>
<dbReference type="EMBL" id="BTFZ01000001">
    <property type="protein sequence ID" value="GMM33249.1"/>
    <property type="molecule type" value="Genomic_DNA"/>
</dbReference>
<dbReference type="InterPro" id="IPR009080">
    <property type="entry name" value="tRNAsynth_Ia_anticodon-bd"/>
</dbReference>
<evidence type="ECO:0000256" key="6">
    <source>
        <dbReference type="ARBA" id="ARBA00022741"/>
    </source>
</evidence>
<keyword evidence="8 12" id="KW-0648">Protein biosynthesis</keyword>
<evidence type="ECO:0000256" key="9">
    <source>
        <dbReference type="ARBA" id="ARBA00023146"/>
    </source>
</evidence>
<dbReference type="Gene3D" id="3.40.50.620">
    <property type="entry name" value="HUPs"/>
    <property type="match status" value="1"/>
</dbReference>
<sequence>MGSDLQLELAFSVSQLAQAENLKVLIANTQFQKLGISENVDESHSTISLKDSKSEIDLIEANAAVLYLASKFTQKNAFATITPEQTAILTKLRGYLLEYSQDESKFDRATFAIEGLPAFKDNEPIYNDPFQILIFGSLYPFHVAKFRFVNQYKWFSKFFKNPQINGLVKQVKAHTFAVTTAINKKNNQGKTASKPKKDSGNTRVINATKTGEQKLTANAKEHLKVAPEDVILPKSDKQNILITSALPYVNNVPHLGNIIGSVLSADVFARYVKAKKQYNVLFVGGTDEYGTATETKALEDKTTPQALCDKYHKVHNEIYKWFDIDFDFFGRTTTELQTEISQDIFMKLWKNGYLSEQTIQQLYCEHHKGFLADRYVNGTCPKCEYPKARGDQCDGCGSLLNPLELIDPKCKLDGHVPVAKYSDHIYLNLDQLEPETKAWIEKQSVEGDWTKNTNNITNNWLKEGLRPFSITRDLKWGTPVPLEKYGDKVLYVWFDATIGYVSITANYFKNKGVTDDWKKWWKTKENDVRLYQFMGKDNVSFHSIIFPASLIGTGDDWTKNYHIDTTEYLQYEGGKFSKSEKIGVFGDQAKETGISASVWRYYLINVRPETSDSQFSWDDFVRCNNTELLNNLGNFSNRLIKFVNKNYKGVVPTINRSKFSLIKDYDSLIDNLNTLLKKYNDASIKCEERRALEYAMAISARGNQFLQENKLDNSLFNGEPDKSDLVVYIGLNILVTVSQVISPFMPATSENINKQLNIKELYIPDEFVFSIDEGHNIGEADYLFSKIDDKMVESWRKKYGGKQE</sequence>
<dbReference type="Pfam" id="PF19303">
    <property type="entry name" value="Anticodon_3"/>
    <property type="match status" value="1"/>
</dbReference>
<dbReference type="InterPro" id="IPR041872">
    <property type="entry name" value="Anticodon_Met"/>
</dbReference>
<accession>A0AAV5QEU7</accession>
<comment type="similarity">
    <text evidence="2 12">Belongs to the class-I aminoacyl-tRNA synthetase family.</text>
</comment>
<evidence type="ECO:0000256" key="8">
    <source>
        <dbReference type="ARBA" id="ARBA00022917"/>
    </source>
</evidence>
<dbReference type="InterPro" id="IPR014758">
    <property type="entry name" value="Met-tRNA_synth"/>
</dbReference>
<evidence type="ECO:0000256" key="1">
    <source>
        <dbReference type="ARBA" id="ARBA00004496"/>
    </source>
</evidence>
<comment type="catalytic activity">
    <reaction evidence="11">
        <text>tRNA(Met) + L-methionine + ATP = L-methionyl-tRNA(Met) + AMP + diphosphate</text>
        <dbReference type="Rhea" id="RHEA:13481"/>
        <dbReference type="Rhea" id="RHEA-COMP:9667"/>
        <dbReference type="Rhea" id="RHEA-COMP:9698"/>
        <dbReference type="ChEBI" id="CHEBI:30616"/>
        <dbReference type="ChEBI" id="CHEBI:33019"/>
        <dbReference type="ChEBI" id="CHEBI:57844"/>
        <dbReference type="ChEBI" id="CHEBI:78442"/>
        <dbReference type="ChEBI" id="CHEBI:78530"/>
        <dbReference type="ChEBI" id="CHEBI:456215"/>
        <dbReference type="EC" id="6.1.1.10"/>
    </reaction>
</comment>
<dbReference type="PANTHER" id="PTHR45765">
    <property type="entry name" value="METHIONINE--TRNA LIGASE"/>
    <property type="match status" value="1"/>
</dbReference>
<keyword evidence="16" id="KW-1185">Reference proteome</keyword>
<dbReference type="AlphaFoldDB" id="A0AAV5QEU7"/>
<dbReference type="PANTHER" id="PTHR45765:SF1">
    <property type="entry name" value="METHIONINE--TRNA LIGASE, CYTOPLASMIC"/>
    <property type="match status" value="1"/>
</dbReference>
<dbReference type="PRINTS" id="PR01041">
    <property type="entry name" value="TRNASYNTHMET"/>
</dbReference>
<dbReference type="Proteomes" id="UP001360560">
    <property type="component" value="Unassembled WGS sequence"/>
</dbReference>
<dbReference type="SUPFAM" id="SSF52374">
    <property type="entry name" value="Nucleotidylyl transferase"/>
    <property type="match status" value="1"/>
</dbReference>
<comment type="subcellular location">
    <subcellularLocation>
        <location evidence="1">Cytoplasm</location>
    </subcellularLocation>
</comment>
<dbReference type="InterPro" id="IPR029038">
    <property type="entry name" value="MetRS_Zn"/>
</dbReference>
<evidence type="ECO:0000313" key="15">
    <source>
        <dbReference type="EMBL" id="GMM33249.1"/>
    </source>
</evidence>
<protein>
    <recommendedName>
        <fullName evidence="3">methionine--tRNA ligase</fullName>
        <ecNumber evidence="3">6.1.1.10</ecNumber>
    </recommendedName>
    <alternativeName>
        <fullName evidence="10">Methionyl-tRNA synthetase</fullName>
    </alternativeName>
</protein>
<dbReference type="SUPFAM" id="SSF57770">
    <property type="entry name" value="Methionyl-tRNA synthetase (MetRS), Zn-domain"/>
    <property type="match status" value="1"/>
</dbReference>
<dbReference type="InterPro" id="IPR023458">
    <property type="entry name" value="Met-tRNA_ligase_1"/>
</dbReference>
<gene>
    <name evidence="15" type="ORF">DASC09_005740</name>
</gene>
<evidence type="ECO:0000256" key="10">
    <source>
        <dbReference type="ARBA" id="ARBA00030904"/>
    </source>
</evidence>
<evidence type="ECO:0000256" key="11">
    <source>
        <dbReference type="ARBA" id="ARBA00047364"/>
    </source>
</evidence>
<evidence type="ECO:0000256" key="12">
    <source>
        <dbReference type="RuleBase" id="RU363039"/>
    </source>
</evidence>
<evidence type="ECO:0000256" key="5">
    <source>
        <dbReference type="ARBA" id="ARBA00022598"/>
    </source>
</evidence>
<dbReference type="NCBIfam" id="TIGR00398">
    <property type="entry name" value="metG"/>
    <property type="match status" value="1"/>
</dbReference>
<feature type="domain" description="Methionyl/Leucyl tRNA synthetase" evidence="13">
    <location>
        <begin position="240"/>
        <end position="639"/>
    </location>
</feature>
<dbReference type="Gene3D" id="1.10.730.10">
    <property type="entry name" value="Isoleucyl-tRNA Synthetase, Domain 1"/>
    <property type="match status" value="1"/>
</dbReference>
<keyword evidence="7 12" id="KW-0067">ATP-binding</keyword>
<dbReference type="GO" id="GO:0017102">
    <property type="term" value="C:methionyl glutamyl tRNA synthetase complex"/>
    <property type="evidence" value="ECO:0007669"/>
    <property type="project" value="UniProtKB-ARBA"/>
</dbReference>
<name>A0AAV5QEU7_9ASCO</name>
<dbReference type="GO" id="GO:0005524">
    <property type="term" value="F:ATP binding"/>
    <property type="evidence" value="ECO:0007669"/>
    <property type="project" value="UniProtKB-KW"/>
</dbReference>
<dbReference type="Pfam" id="PF09334">
    <property type="entry name" value="tRNA-synt_1g"/>
    <property type="match status" value="1"/>
</dbReference>
<evidence type="ECO:0000259" key="13">
    <source>
        <dbReference type="Pfam" id="PF09334"/>
    </source>
</evidence>
<dbReference type="PROSITE" id="PS00178">
    <property type="entry name" value="AA_TRNA_LIGASE_I"/>
    <property type="match status" value="1"/>
</dbReference>
<proteinExistence type="inferred from homology"/>
<dbReference type="SUPFAM" id="SSF47323">
    <property type="entry name" value="Anticodon-binding domain of a subclass of class I aminoacyl-tRNA synthetases"/>
    <property type="match status" value="1"/>
</dbReference>
<dbReference type="GO" id="GO:0004825">
    <property type="term" value="F:methionine-tRNA ligase activity"/>
    <property type="evidence" value="ECO:0007669"/>
    <property type="project" value="UniProtKB-EC"/>
</dbReference>
<evidence type="ECO:0000259" key="14">
    <source>
        <dbReference type="Pfam" id="PF19303"/>
    </source>
</evidence>
<dbReference type="GO" id="GO:0010494">
    <property type="term" value="C:cytoplasmic stress granule"/>
    <property type="evidence" value="ECO:0007669"/>
    <property type="project" value="UniProtKB-ARBA"/>
</dbReference>
<evidence type="ECO:0000256" key="2">
    <source>
        <dbReference type="ARBA" id="ARBA00005594"/>
    </source>
</evidence>
<reference evidence="15 16" key="1">
    <citation type="journal article" date="2023" name="Elife">
        <title>Identification of key yeast species and microbe-microbe interactions impacting larval growth of Drosophila in the wild.</title>
        <authorList>
            <person name="Mure A."/>
            <person name="Sugiura Y."/>
            <person name="Maeda R."/>
            <person name="Honda K."/>
            <person name="Sakurai N."/>
            <person name="Takahashi Y."/>
            <person name="Watada M."/>
            <person name="Katoh T."/>
            <person name="Gotoh A."/>
            <person name="Gotoh Y."/>
            <person name="Taniguchi I."/>
            <person name="Nakamura K."/>
            <person name="Hayashi T."/>
            <person name="Katayama T."/>
            <person name="Uemura T."/>
            <person name="Hattori Y."/>
        </authorList>
    </citation>
    <scope>NUCLEOTIDE SEQUENCE [LARGE SCALE GENOMIC DNA]</scope>
    <source>
        <strain evidence="15 16">SC-9</strain>
    </source>
</reference>
<dbReference type="RefSeq" id="XP_064850249.1">
    <property type="nucleotide sequence ID" value="XM_064994177.1"/>
</dbReference>
<organism evidence="15 16">
    <name type="scientific">Saccharomycopsis crataegensis</name>
    <dbReference type="NCBI Taxonomy" id="43959"/>
    <lineage>
        <taxon>Eukaryota</taxon>
        <taxon>Fungi</taxon>
        <taxon>Dikarya</taxon>
        <taxon>Ascomycota</taxon>
        <taxon>Saccharomycotina</taxon>
        <taxon>Saccharomycetes</taxon>
        <taxon>Saccharomycopsidaceae</taxon>
        <taxon>Saccharomycopsis</taxon>
    </lineage>
</organism>
<dbReference type="GO" id="GO:0017101">
    <property type="term" value="C:aminoacyl-tRNA synthetase multienzyme complex"/>
    <property type="evidence" value="ECO:0007669"/>
    <property type="project" value="TreeGrafter"/>
</dbReference>
<evidence type="ECO:0000256" key="4">
    <source>
        <dbReference type="ARBA" id="ARBA00022490"/>
    </source>
</evidence>
<dbReference type="CDD" id="cd07957">
    <property type="entry name" value="Anticodon_Ia_Met"/>
    <property type="match status" value="1"/>
</dbReference>
<dbReference type="GeneID" id="90071228"/>
<dbReference type="CDD" id="cd00814">
    <property type="entry name" value="MetRS_core"/>
    <property type="match status" value="1"/>
</dbReference>